<evidence type="ECO:0000256" key="1">
    <source>
        <dbReference type="SAM" id="MobiDB-lite"/>
    </source>
</evidence>
<dbReference type="EMBL" id="CAADRM010000109">
    <property type="protein sequence ID" value="VFU15810.1"/>
    <property type="molecule type" value="Genomic_DNA"/>
</dbReference>
<gene>
    <name evidence="2" type="ORF">SCFA_450045</name>
</gene>
<organism evidence="2">
    <name type="scientific">anaerobic digester metagenome</name>
    <dbReference type="NCBI Taxonomy" id="1263854"/>
    <lineage>
        <taxon>unclassified sequences</taxon>
        <taxon>metagenomes</taxon>
        <taxon>ecological metagenomes</taxon>
    </lineage>
</organism>
<evidence type="ECO:0008006" key="3">
    <source>
        <dbReference type="Google" id="ProtNLM"/>
    </source>
</evidence>
<dbReference type="AlphaFoldDB" id="A0A485M320"/>
<protein>
    <recommendedName>
        <fullName evidence="3">Phasin protein</fullName>
    </recommendedName>
</protein>
<name>A0A485M320_9ZZZZ</name>
<evidence type="ECO:0000313" key="2">
    <source>
        <dbReference type="EMBL" id="VFU15810.1"/>
    </source>
</evidence>
<accession>A0A485M320</accession>
<sequence>MDQKAMIKQAFDFHKAALDNAYRNLVAIQDQAEKSVGLFLDRIPWMPEKSRQIIMEWGNLYKKGRDDLKRVMDDGYDKMESYLISAAEATQRASSQAQEAGQRAAQQARQTTRRTSQQTSRTATKARKAAAKSTGKS</sequence>
<feature type="region of interest" description="Disordered" evidence="1">
    <location>
        <begin position="88"/>
        <end position="137"/>
    </location>
</feature>
<feature type="compositionally biased region" description="Low complexity" evidence="1">
    <location>
        <begin position="91"/>
        <end position="123"/>
    </location>
</feature>
<reference evidence="2" key="1">
    <citation type="submission" date="2019-03" db="EMBL/GenBank/DDBJ databases">
        <authorList>
            <person name="Hao L."/>
        </authorList>
    </citation>
    <scope>NUCLEOTIDE SEQUENCE</scope>
</reference>
<proteinExistence type="predicted"/>